<keyword evidence="2" id="KW-1185">Reference proteome</keyword>
<dbReference type="AlphaFoldDB" id="A0A917IEN7"/>
<evidence type="ECO:0000313" key="2">
    <source>
        <dbReference type="Proteomes" id="UP000657592"/>
    </source>
</evidence>
<gene>
    <name evidence="1" type="ORF">GCM10010921_15300</name>
</gene>
<reference evidence="1" key="1">
    <citation type="journal article" date="2014" name="Int. J. Syst. Evol. Microbiol.">
        <title>Complete genome sequence of Corynebacterium casei LMG S-19264T (=DSM 44701T), isolated from a smear-ripened cheese.</title>
        <authorList>
            <consortium name="US DOE Joint Genome Institute (JGI-PGF)"/>
            <person name="Walter F."/>
            <person name="Albersmeier A."/>
            <person name="Kalinowski J."/>
            <person name="Ruckert C."/>
        </authorList>
    </citation>
    <scope>NUCLEOTIDE SEQUENCE</scope>
    <source>
        <strain evidence="1">CGMCC 1.15794</strain>
    </source>
</reference>
<dbReference type="EMBL" id="BMJY01000005">
    <property type="protein sequence ID" value="GGH42221.1"/>
    <property type="molecule type" value="Genomic_DNA"/>
</dbReference>
<evidence type="ECO:0000313" key="1">
    <source>
        <dbReference type="EMBL" id="GGH42221.1"/>
    </source>
</evidence>
<comment type="caution">
    <text evidence="1">The sequence shown here is derived from an EMBL/GenBank/DDBJ whole genome shotgun (WGS) entry which is preliminary data.</text>
</comment>
<dbReference type="RefSeq" id="WP_188755684.1">
    <property type="nucleotide sequence ID" value="NZ_BMJY01000005.1"/>
</dbReference>
<proteinExistence type="predicted"/>
<protein>
    <submittedName>
        <fullName evidence="1">Uncharacterized protein</fullName>
    </submittedName>
</protein>
<organism evidence="1 2">
    <name type="scientific">Microbacterium album</name>
    <dbReference type="NCBI Taxonomy" id="2053191"/>
    <lineage>
        <taxon>Bacteria</taxon>
        <taxon>Bacillati</taxon>
        <taxon>Actinomycetota</taxon>
        <taxon>Actinomycetes</taxon>
        <taxon>Micrococcales</taxon>
        <taxon>Microbacteriaceae</taxon>
        <taxon>Microbacterium</taxon>
    </lineage>
</organism>
<sequence length="197" mass="21021">MNDVVRLTDDEIIAAAVELGGEWKGVLPTVDVEDRGELERAAARGVRSFMVRQLIDEGPDGLPSEDVRRLVRPGVGAVARAVLFPSEQEDPLKAGGAWLTVFAADEHSRAVVVTSSAGISELQLVDADHARRVVAGFIELRAPAVTLLMPSSPERGNYAIVAGDLTDVGDYAHGQLEPPRDARRPLGDVLPAMLADL</sequence>
<name>A0A917IEN7_9MICO</name>
<reference evidence="1" key="2">
    <citation type="submission" date="2020-09" db="EMBL/GenBank/DDBJ databases">
        <authorList>
            <person name="Sun Q."/>
            <person name="Zhou Y."/>
        </authorList>
    </citation>
    <scope>NUCLEOTIDE SEQUENCE</scope>
    <source>
        <strain evidence="1">CGMCC 1.15794</strain>
    </source>
</reference>
<dbReference type="Proteomes" id="UP000657592">
    <property type="component" value="Unassembled WGS sequence"/>
</dbReference>
<accession>A0A917IEN7</accession>